<keyword evidence="4" id="KW-1133">Transmembrane helix</keyword>
<evidence type="ECO:0000256" key="2">
    <source>
        <dbReference type="ARBA" id="ARBA00022801"/>
    </source>
</evidence>
<keyword evidence="5" id="KW-0121">Carboxypeptidase</keyword>
<dbReference type="InterPro" id="IPR012338">
    <property type="entry name" value="Beta-lactam/transpept-like"/>
</dbReference>
<feature type="compositionally biased region" description="Low complexity" evidence="3">
    <location>
        <begin position="155"/>
        <end position="179"/>
    </location>
</feature>
<evidence type="ECO:0000256" key="1">
    <source>
        <dbReference type="ARBA" id="ARBA00006096"/>
    </source>
</evidence>
<evidence type="ECO:0000313" key="5">
    <source>
        <dbReference type="EMBL" id="TCO57984.1"/>
    </source>
</evidence>
<dbReference type="EMBL" id="SLWS01000005">
    <property type="protein sequence ID" value="TCO57984.1"/>
    <property type="molecule type" value="Genomic_DNA"/>
</dbReference>
<accession>A0A4R2JG52</accession>
<dbReference type="Gene3D" id="3.50.80.20">
    <property type="entry name" value="D-Ala-D-Ala carboxypeptidase C, peptidase S13"/>
    <property type="match status" value="1"/>
</dbReference>
<organism evidence="5 6">
    <name type="scientific">Actinocrispum wychmicini</name>
    <dbReference type="NCBI Taxonomy" id="1213861"/>
    <lineage>
        <taxon>Bacteria</taxon>
        <taxon>Bacillati</taxon>
        <taxon>Actinomycetota</taxon>
        <taxon>Actinomycetes</taxon>
        <taxon>Pseudonocardiales</taxon>
        <taxon>Pseudonocardiaceae</taxon>
        <taxon>Actinocrispum</taxon>
    </lineage>
</organism>
<gene>
    <name evidence="5" type="ORF">EV192_10546</name>
</gene>
<proteinExistence type="inferred from homology"/>
<dbReference type="GO" id="GO:0000270">
    <property type="term" value="P:peptidoglycan metabolic process"/>
    <property type="evidence" value="ECO:0007669"/>
    <property type="project" value="TreeGrafter"/>
</dbReference>
<evidence type="ECO:0000256" key="3">
    <source>
        <dbReference type="SAM" id="MobiDB-lite"/>
    </source>
</evidence>
<dbReference type="PRINTS" id="PR00922">
    <property type="entry name" value="DADACBPTASE3"/>
</dbReference>
<keyword evidence="4" id="KW-0472">Membrane</keyword>
<dbReference type="Proteomes" id="UP000295680">
    <property type="component" value="Unassembled WGS sequence"/>
</dbReference>
<comment type="similarity">
    <text evidence="1">Belongs to the peptidase S13 family.</text>
</comment>
<feature type="compositionally biased region" description="Basic and acidic residues" evidence="3">
    <location>
        <begin position="17"/>
        <end position="37"/>
    </location>
</feature>
<dbReference type="GO" id="GO:0004185">
    <property type="term" value="F:serine-type carboxypeptidase activity"/>
    <property type="evidence" value="ECO:0007669"/>
    <property type="project" value="InterPro"/>
</dbReference>
<dbReference type="AlphaFoldDB" id="A0A4R2JG52"/>
<dbReference type="PANTHER" id="PTHR30023:SF0">
    <property type="entry name" value="PENICILLIN-SENSITIVE CARBOXYPEPTIDASE A"/>
    <property type="match status" value="1"/>
</dbReference>
<dbReference type="Gene3D" id="3.40.710.10">
    <property type="entry name" value="DD-peptidase/beta-lactamase superfamily"/>
    <property type="match status" value="2"/>
</dbReference>
<dbReference type="PANTHER" id="PTHR30023">
    <property type="entry name" value="D-ALANYL-D-ALANINE CARBOXYPEPTIDASE"/>
    <property type="match status" value="1"/>
</dbReference>
<dbReference type="GO" id="GO:0006508">
    <property type="term" value="P:proteolysis"/>
    <property type="evidence" value="ECO:0007669"/>
    <property type="project" value="InterPro"/>
</dbReference>
<feature type="transmembrane region" description="Helical" evidence="4">
    <location>
        <begin position="246"/>
        <end position="267"/>
    </location>
</feature>
<evidence type="ECO:0000256" key="4">
    <source>
        <dbReference type="SAM" id="Phobius"/>
    </source>
</evidence>
<keyword evidence="2" id="KW-0378">Hydrolase</keyword>
<comment type="caution">
    <text evidence="5">The sequence shown here is derived from an EMBL/GenBank/DDBJ whole genome shotgun (WGS) entry which is preliminary data.</text>
</comment>
<dbReference type="NCBIfam" id="TIGR00666">
    <property type="entry name" value="PBP4"/>
    <property type="match status" value="1"/>
</dbReference>
<dbReference type="Pfam" id="PF02113">
    <property type="entry name" value="Peptidase_S13"/>
    <property type="match status" value="1"/>
</dbReference>
<reference evidence="5 6" key="1">
    <citation type="submission" date="2019-03" db="EMBL/GenBank/DDBJ databases">
        <title>Genomic Encyclopedia of Type Strains, Phase IV (KMG-IV): sequencing the most valuable type-strain genomes for metagenomic binning, comparative biology and taxonomic classification.</title>
        <authorList>
            <person name="Goeker M."/>
        </authorList>
    </citation>
    <scope>NUCLEOTIDE SEQUENCE [LARGE SCALE GENOMIC DNA]</scope>
    <source>
        <strain evidence="5 6">DSM 45934</strain>
    </source>
</reference>
<dbReference type="OrthoDB" id="56883at2"/>
<keyword evidence="5" id="KW-0645">Protease</keyword>
<keyword evidence="4" id="KW-0812">Transmembrane</keyword>
<name>A0A4R2JG52_9PSEU</name>
<protein>
    <submittedName>
        <fullName evidence="5">D-alanyl-D-alanine carboxypeptidase/D-alanyl-D-alanine-endopeptidase (Penicillin-binding protein 4)</fullName>
    </submittedName>
</protein>
<dbReference type="InterPro" id="IPR000667">
    <property type="entry name" value="Peptidase_S13"/>
</dbReference>
<feature type="region of interest" description="Disordered" evidence="3">
    <location>
        <begin position="1"/>
        <end position="241"/>
    </location>
</feature>
<evidence type="ECO:0000313" key="6">
    <source>
        <dbReference type="Proteomes" id="UP000295680"/>
    </source>
</evidence>
<dbReference type="SUPFAM" id="SSF56601">
    <property type="entry name" value="beta-lactamase/transpeptidase-like"/>
    <property type="match status" value="1"/>
</dbReference>
<sequence>MAVQDHPEWPTADNDVPPDRPAHEDPESLEKTPDAERTVIAQPVPKPDRSPPDVPEVTTGPPRSPNGATSNAEKTVIARPVAKPTGPDRTVVARPVPEPPRSAEQTVVAQPVAKPTRPSLFTEDSTKRIALPDLFPTVDLDTSTKTSGPPPVDATQPTTKPGPQQTQPAAMPPAQQTQPVAKPSVPRRQPEPAYQQGYPPPEPPRAAPMRIEPRQASTPPPPPPPPEPAVVDDDEPPAKPKSRRKVLIIVGAVVVVIGLAAAAVFAVPGLRAKLGLGPSEPAVVIQPPPAPVAFSPSLHAPSADAPTPTPDGVKNALAGPAGVAALGTLNGTVLDPASGTVLWDQRASNPITPASTAKILTSAAALLKMDRGQQFVTKVVAGKDPGTVVLVGGGDPTLSSFPAGRNSVYHGAARLDDLVAQVKASAGGKVGQVFFDVSRYAGDGMAQGWLPGDVAGGYITPIVPLMMDGARQDPTNIDSPRTGTPAKALAAEFAKRLGTTVAPNPQVAAPPDSKVLGEVKSAPLAELVDNYLQISDNVLAETVAREVAKTVGEEPSFAGVSRTTLKILQDNGFDTAGSTLVDGSGLSTSDRVTPRLLASVLAVAAGPDGKDPRTAKLRPLLGGLPVAGGSGTLESRFGPNSPGTGGRGWVRAKTGTLSGVNSLAGVVLDADGRVLVFSMMTSGTDSNAARPALDAVAAQLRACGCR</sequence>
<keyword evidence="6" id="KW-1185">Reference proteome</keyword>
<dbReference type="RefSeq" id="WP_132118403.1">
    <property type="nucleotide sequence ID" value="NZ_SLWS01000005.1"/>
</dbReference>
<feature type="compositionally biased region" description="Pro residues" evidence="3">
    <location>
        <begin position="218"/>
        <end position="228"/>
    </location>
</feature>